<reference evidence="1" key="1">
    <citation type="submission" date="2018-05" db="EMBL/GenBank/DDBJ databases">
        <authorList>
            <person name="Lanie J.A."/>
            <person name="Ng W.-L."/>
            <person name="Kazmierczak K.M."/>
            <person name="Andrzejewski T.M."/>
            <person name="Davidsen T.M."/>
            <person name="Wayne K.J."/>
            <person name="Tettelin H."/>
            <person name="Glass J.I."/>
            <person name="Rusch D."/>
            <person name="Podicherti R."/>
            <person name="Tsui H.-C.T."/>
            <person name="Winkler M.E."/>
        </authorList>
    </citation>
    <scope>NUCLEOTIDE SEQUENCE</scope>
</reference>
<dbReference type="PROSITE" id="PS50005">
    <property type="entry name" value="TPR"/>
    <property type="match status" value="4"/>
</dbReference>
<dbReference type="Pfam" id="PF14559">
    <property type="entry name" value="TPR_19"/>
    <property type="match status" value="1"/>
</dbReference>
<dbReference type="PANTHER" id="PTHR12558">
    <property type="entry name" value="CELL DIVISION CYCLE 16,23,27"/>
    <property type="match status" value="1"/>
</dbReference>
<protein>
    <submittedName>
        <fullName evidence="1">Uncharacterized protein</fullName>
    </submittedName>
</protein>
<dbReference type="SUPFAM" id="SSF48452">
    <property type="entry name" value="TPR-like"/>
    <property type="match status" value="4"/>
</dbReference>
<dbReference type="EMBL" id="UINC01004968">
    <property type="protein sequence ID" value="SVA18141.1"/>
    <property type="molecule type" value="Genomic_DNA"/>
</dbReference>
<accession>A0A381TRP9</accession>
<sequence>MIVIIALSLALIGAIGHSTEPDAQPLVVPTPVVDRAAAYSLFLQALMLEDNGNLAAAIRTLQEASDFDPASAEIHAVLGELHARQNRVDEAVASAQRALDLNSDNIHAHRILGLLFIAIADQQSERDSSERENYVDRAIRHLERVESERLYDEQVMFSLGRLYVENNLFDKGVKALSQVVERSPGFSEAARLLAHAYASLGRREQAVHVLETVVRQRTPSTQTMNALVLAYEDNGQWTQAAQLYQRLARRRPEDSRITRRWARALLNGGNTLRAREVVGRIVDLTSTDAAALYLLAEAERRLNNFDKAEEAARRLIAVESEEFRGSYLLSRVLFQQGRYEDAVRAIEPAIAQARVKTGVPSLARLLVQAGLSYRVLNRQDDAINVFVEASRLARRNLRFSEYAVEAYLEAHRTEEALAFIRTVRTGQPNELRLVVLEARSLIANNQITQGIVTMQSFVSTHETDPFSQVALANIFVDAGRINEAVKTLQIANKKFPSETSILFQLAAIFEEQSRFSDAEQVFREVLSRNPAHHQALNYLGYMLADRGERLQESVELIKRALDADPNNGSYLDSLGWAYFKLRDFDLAENYLRKASEQLIYNSVIQDHFGDVLFEQLRYEEAIEAWERALRGDAESIEPSVIARKISDARKRMSR</sequence>
<organism evidence="1">
    <name type="scientific">marine metagenome</name>
    <dbReference type="NCBI Taxonomy" id="408172"/>
    <lineage>
        <taxon>unclassified sequences</taxon>
        <taxon>metagenomes</taxon>
        <taxon>ecological metagenomes</taxon>
    </lineage>
</organism>
<dbReference type="AlphaFoldDB" id="A0A381TRP9"/>
<evidence type="ECO:0000313" key="1">
    <source>
        <dbReference type="EMBL" id="SVA18141.1"/>
    </source>
</evidence>
<dbReference type="Gene3D" id="1.25.40.10">
    <property type="entry name" value="Tetratricopeptide repeat domain"/>
    <property type="match status" value="3"/>
</dbReference>
<dbReference type="Pfam" id="PF13432">
    <property type="entry name" value="TPR_16"/>
    <property type="match status" value="4"/>
</dbReference>
<dbReference type="InterPro" id="IPR019734">
    <property type="entry name" value="TPR_rpt"/>
</dbReference>
<dbReference type="Pfam" id="PF13181">
    <property type="entry name" value="TPR_8"/>
    <property type="match status" value="1"/>
</dbReference>
<dbReference type="PANTHER" id="PTHR12558:SF13">
    <property type="entry name" value="CELL DIVISION CYCLE PROTEIN 27 HOMOLOG"/>
    <property type="match status" value="1"/>
</dbReference>
<proteinExistence type="predicted"/>
<name>A0A381TRP9_9ZZZZ</name>
<gene>
    <name evidence="1" type="ORF">METZ01_LOCUS70995</name>
</gene>
<dbReference type="InterPro" id="IPR011990">
    <property type="entry name" value="TPR-like_helical_dom_sf"/>
</dbReference>
<dbReference type="SMART" id="SM00028">
    <property type="entry name" value="TPR"/>
    <property type="match status" value="13"/>
</dbReference>